<organism evidence="2 3">
    <name type="scientific">Dactylosporangium salmoneum</name>
    <dbReference type="NCBI Taxonomy" id="53361"/>
    <lineage>
        <taxon>Bacteria</taxon>
        <taxon>Bacillati</taxon>
        <taxon>Actinomycetota</taxon>
        <taxon>Actinomycetes</taxon>
        <taxon>Micromonosporales</taxon>
        <taxon>Micromonosporaceae</taxon>
        <taxon>Dactylosporangium</taxon>
    </lineage>
</organism>
<sequence>MSFPESPATSSAGAEVGAAAEVATGDGAEEAGAATAGEEGEEFDLHAATDKTATHTSRAPRIRMRTVP</sequence>
<keyword evidence="3" id="KW-1185">Reference proteome</keyword>
<feature type="region of interest" description="Disordered" evidence="1">
    <location>
        <begin position="1"/>
        <end position="68"/>
    </location>
</feature>
<name>A0ABN3HLW3_9ACTN</name>
<feature type="compositionally biased region" description="Basic residues" evidence="1">
    <location>
        <begin position="58"/>
        <end position="68"/>
    </location>
</feature>
<feature type="compositionally biased region" description="Basic and acidic residues" evidence="1">
    <location>
        <begin position="43"/>
        <end position="53"/>
    </location>
</feature>
<gene>
    <name evidence="2" type="ORF">GCM10010170_092280</name>
</gene>
<comment type="caution">
    <text evidence="2">The sequence shown here is derived from an EMBL/GenBank/DDBJ whole genome shotgun (WGS) entry which is preliminary data.</text>
</comment>
<dbReference type="Proteomes" id="UP001501444">
    <property type="component" value="Unassembled WGS sequence"/>
</dbReference>
<feature type="compositionally biased region" description="Low complexity" evidence="1">
    <location>
        <begin position="12"/>
        <end position="37"/>
    </location>
</feature>
<evidence type="ECO:0000313" key="2">
    <source>
        <dbReference type="EMBL" id="GAA2383373.1"/>
    </source>
</evidence>
<evidence type="ECO:0000256" key="1">
    <source>
        <dbReference type="SAM" id="MobiDB-lite"/>
    </source>
</evidence>
<evidence type="ECO:0000313" key="3">
    <source>
        <dbReference type="Proteomes" id="UP001501444"/>
    </source>
</evidence>
<dbReference type="EMBL" id="BAAARV010000093">
    <property type="protein sequence ID" value="GAA2383373.1"/>
    <property type="molecule type" value="Genomic_DNA"/>
</dbReference>
<reference evidence="2 3" key="1">
    <citation type="journal article" date="2019" name="Int. J. Syst. Evol. Microbiol.">
        <title>The Global Catalogue of Microorganisms (GCM) 10K type strain sequencing project: providing services to taxonomists for standard genome sequencing and annotation.</title>
        <authorList>
            <consortium name="The Broad Institute Genomics Platform"/>
            <consortium name="The Broad Institute Genome Sequencing Center for Infectious Disease"/>
            <person name="Wu L."/>
            <person name="Ma J."/>
        </authorList>
    </citation>
    <scope>NUCLEOTIDE SEQUENCE [LARGE SCALE GENOMIC DNA]</scope>
    <source>
        <strain evidence="2 3">JCM 3272</strain>
    </source>
</reference>
<accession>A0ABN3HLW3</accession>
<proteinExistence type="predicted"/>
<protein>
    <submittedName>
        <fullName evidence="2">Uncharacterized protein</fullName>
    </submittedName>
</protein>